<feature type="compositionally biased region" description="Low complexity" evidence="6">
    <location>
        <begin position="314"/>
        <end position="328"/>
    </location>
</feature>
<feature type="compositionally biased region" description="Polar residues" evidence="6">
    <location>
        <begin position="517"/>
        <end position="542"/>
    </location>
</feature>
<keyword evidence="7" id="KW-1185">Reference proteome</keyword>
<dbReference type="Pfam" id="PF00418">
    <property type="entry name" value="Tubulin-binding"/>
    <property type="match status" value="2"/>
</dbReference>
<feature type="compositionally biased region" description="Low complexity" evidence="6">
    <location>
        <begin position="351"/>
        <end position="364"/>
    </location>
</feature>
<reference evidence="8" key="2">
    <citation type="submission" date="2019-12" db="UniProtKB">
        <authorList>
            <consortium name="WormBaseParasite"/>
        </authorList>
    </citation>
    <scope>IDENTIFICATION</scope>
</reference>
<dbReference type="PROSITE" id="PS51491">
    <property type="entry name" value="TAU_MAP_2"/>
    <property type="match status" value="2"/>
</dbReference>
<evidence type="ECO:0000256" key="1">
    <source>
        <dbReference type="ARBA" id="ARBA00004245"/>
    </source>
</evidence>
<feature type="compositionally biased region" description="Basic and acidic residues" evidence="6">
    <location>
        <begin position="282"/>
        <end position="294"/>
    </location>
</feature>
<evidence type="ECO:0000256" key="6">
    <source>
        <dbReference type="SAM" id="MobiDB-lite"/>
    </source>
</evidence>
<dbReference type="InterPro" id="IPR027324">
    <property type="entry name" value="MAP2/MAP4/Tau"/>
</dbReference>
<organism evidence="7 8">
    <name type="scientific">Trichuris muris</name>
    <name type="common">Mouse whipworm</name>
    <dbReference type="NCBI Taxonomy" id="70415"/>
    <lineage>
        <taxon>Eukaryota</taxon>
        <taxon>Metazoa</taxon>
        <taxon>Ecdysozoa</taxon>
        <taxon>Nematoda</taxon>
        <taxon>Enoplea</taxon>
        <taxon>Dorylaimia</taxon>
        <taxon>Trichinellida</taxon>
        <taxon>Trichuridae</taxon>
        <taxon>Trichuris</taxon>
    </lineage>
</organism>
<feature type="compositionally biased region" description="Low complexity" evidence="6">
    <location>
        <begin position="271"/>
        <end position="281"/>
    </location>
</feature>
<dbReference type="GO" id="GO:0000226">
    <property type="term" value="P:microtubule cytoskeleton organization"/>
    <property type="evidence" value="ECO:0007669"/>
    <property type="project" value="TreeGrafter"/>
</dbReference>
<evidence type="ECO:0000256" key="3">
    <source>
        <dbReference type="ARBA" id="ARBA00022553"/>
    </source>
</evidence>
<accession>A0A5S6QHA4</accession>
<proteinExistence type="predicted"/>
<evidence type="ECO:0000313" key="7">
    <source>
        <dbReference type="Proteomes" id="UP000046395"/>
    </source>
</evidence>
<keyword evidence="2" id="KW-0963">Cytoplasm</keyword>
<evidence type="ECO:0000256" key="5">
    <source>
        <dbReference type="ARBA" id="ARBA00023212"/>
    </source>
</evidence>
<name>A0A5S6QHA4_TRIMR</name>
<dbReference type="AlphaFoldDB" id="A0A5S6QHA4"/>
<dbReference type="WBParaSite" id="TMUE_2000006564.2">
    <property type="protein sequence ID" value="TMUE_2000006564.2"/>
    <property type="gene ID" value="WBGene00287356"/>
</dbReference>
<keyword evidence="3" id="KW-0597">Phosphoprotein</keyword>
<evidence type="ECO:0000256" key="2">
    <source>
        <dbReference type="ARBA" id="ARBA00022490"/>
    </source>
</evidence>
<feature type="region of interest" description="Disordered" evidence="6">
    <location>
        <begin position="500"/>
        <end position="542"/>
    </location>
</feature>
<evidence type="ECO:0000313" key="8">
    <source>
        <dbReference type="WBParaSite" id="TMUE_2000006564.1"/>
    </source>
</evidence>
<reference evidence="7" key="1">
    <citation type="submission" date="2014-03" db="EMBL/GenBank/DDBJ databases">
        <title>The whipworm genome and dual-species transcriptomics of an intimate host-pathogen interaction.</title>
        <authorList>
            <person name="Foth B.J."/>
            <person name="Tsai I.J."/>
            <person name="Reid A.J."/>
            <person name="Bancroft A.J."/>
            <person name="Nichol S."/>
            <person name="Tracey A."/>
            <person name="Holroyd N."/>
            <person name="Cotton J.A."/>
            <person name="Stanley E.J."/>
            <person name="Zarowiecki M."/>
            <person name="Liu J.Z."/>
            <person name="Huckvale T."/>
            <person name="Cooper P.J."/>
            <person name="Grencis R.K."/>
            <person name="Berriman M."/>
        </authorList>
    </citation>
    <scope>NUCLEOTIDE SEQUENCE [LARGE SCALE GENOMIC DNA]</scope>
    <source>
        <strain evidence="7">Edinburgh</strain>
    </source>
</reference>
<dbReference type="GO" id="GO:0005856">
    <property type="term" value="C:cytoskeleton"/>
    <property type="evidence" value="ECO:0007669"/>
    <property type="project" value="UniProtKB-SubCell"/>
</dbReference>
<keyword evidence="4" id="KW-0677">Repeat</keyword>
<dbReference type="Proteomes" id="UP000046395">
    <property type="component" value="Unassembled WGS sequence"/>
</dbReference>
<feature type="compositionally biased region" description="Basic and acidic residues" evidence="6">
    <location>
        <begin position="53"/>
        <end position="73"/>
    </location>
</feature>
<keyword evidence="5" id="KW-0206">Cytoskeleton</keyword>
<feature type="compositionally biased region" description="Basic and acidic residues" evidence="6">
    <location>
        <begin position="261"/>
        <end position="270"/>
    </location>
</feature>
<dbReference type="GO" id="GO:0043005">
    <property type="term" value="C:neuron projection"/>
    <property type="evidence" value="ECO:0007669"/>
    <property type="project" value="TreeGrafter"/>
</dbReference>
<sequence length="542" mass="56608">MSESSDVTLVDHVGNSQMEKESDARAEQPLFSLSPALKQEKEPTEAPGSMATRPDDEKGRPEPKRDEVQKPLDDLLLLEFSTEGKQADAQPSSNVDGEGEKAQSPGKAPENKEHFDFSLIKPLGDPVHERGAPLVQEAGEAAQLTPFAEPHPVATAMAPEAQNKPFFAPEPLVTSTPVSANVNVDARAVPANLLASFVHSSPGDVPAVQAAVVDQSNNLCRPISKSPEHSTAEHAVAMPKSEACSASVAAFQPAGASEKPGAPEEPRVAVEKAPPAKTKASAAKEKAQEGEGARHARTTAPARQKPQGTPPPAAKRGTAAATASGAAPGERKPQEAKRTSTLPPGAARTQPSRAARPSAVARNAHPVGETTKKAAPVANGGTEAKPHPSKTAAQQKPKQRTEAKLAEGTRQSVVTARQKPAVQVKSTVSTSKPEIKNVQSKVGSLENAKHKPTTTGRVQVVQTRKLDFSKTAKSKIGSLDNIKYKPAGGNVKIFERKLNFKSKAHPKVTSDGEKTTTPKSGDSVPKNNGTDGTASVAATSAA</sequence>
<feature type="compositionally biased region" description="Basic and acidic residues" evidence="6">
    <location>
        <begin position="329"/>
        <end position="338"/>
    </location>
</feature>
<dbReference type="InterPro" id="IPR001084">
    <property type="entry name" value="MAP_tubulin-bd_rpt"/>
</dbReference>
<comment type="subcellular location">
    <subcellularLocation>
        <location evidence="1">Cytoplasm</location>
        <location evidence="1">Cytoskeleton</location>
    </subcellularLocation>
</comment>
<dbReference type="GO" id="GO:0008017">
    <property type="term" value="F:microtubule binding"/>
    <property type="evidence" value="ECO:0007669"/>
    <property type="project" value="InterPro"/>
</dbReference>
<feature type="region of interest" description="Disordered" evidence="6">
    <location>
        <begin position="252"/>
        <end position="432"/>
    </location>
</feature>
<dbReference type="PANTHER" id="PTHR11501">
    <property type="entry name" value="MICROTUBULE-ASSOCIATED PROTEIN"/>
    <property type="match status" value="1"/>
</dbReference>
<dbReference type="PANTHER" id="PTHR11501:SF18">
    <property type="entry name" value="MICROTUBULE-ASSOCIATED PROTEIN"/>
    <property type="match status" value="1"/>
</dbReference>
<evidence type="ECO:0000256" key="4">
    <source>
        <dbReference type="ARBA" id="ARBA00022737"/>
    </source>
</evidence>
<dbReference type="GO" id="GO:0031175">
    <property type="term" value="P:neuron projection development"/>
    <property type="evidence" value="ECO:0007669"/>
    <property type="project" value="TreeGrafter"/>
</dbReference>
<dbReference type="WBParaSite" id="TMUE_2000006564.1">
    <property type="protein sequence ID" value="TMUE_2000006564.1"/>
    <property type="gene ID" value="WBGene00287356"/>
</dbReference>
<feature type="region of interest" description="Disordered" evidence="6">
    <location>
        <begin position="1"/>
        <end position="116"/>
    </location>
</feature>
<protein>
    <submittedName>
        <fullName evidence="8">Microtubule-associated protein</fullName>
    </submittedName>
</protein>
<dbReference type="STRING" id="70415.A0A5S6QHA4"/>